<feature type="region of interest" description="Disordered" evidence="1">
    <location>
        <begin position="75"/>
        <end position="134"/>
    </location>
</feature>
<accession>A0A5N5KZT5</accession>
<feature type="compositionally biased region" description="Polar residues" evidence="1">
    <location>
        <begin position="45"/>
        <end position="57"/>
    </location>
</feature>
<evidence type="ECO:0000313" key="3">
    <source>
        <dbReference type="Proteomes" id="UP000327468"/>
    </source>
</evidence>
<organism evidence="2 3">
    <name type="scientific">Pangasianodon hypophthalmus</name>
    <name type="common">Striped catfish</name>
    <name type="synonym">Helicophagus hypophthalmus</name>
    <dbReference type="NCBI Taxonomy" id="310915"/>
    <lineage>
        <taxon>Eukaryota</taxon>
        <taxon>Metazoa</taxon>
        <taxon>Chordata</taxon>
        <taxon>Craniata</taxon>
        <taxon>Vertebrata</taxon>
        <taxon>Euteleostomi</taxon>
        <taxon>Actinopterygii</taxon>
        <taxon>Neopterygii</taxon>
        <taxon>Teleostei</taxon>
        <taxon>Ostariophysi</taxon>
        <taxon>Siluriformes</taxon>
        <taxon>Pangasiidae</taxon>
        <taxon>Pangasianodon</taxon>
    </lineage>
</organism>
<feature type="region of interest" description="Disordered" evidence="1">
    <location>
        <begin position="1"/>
        <end position="57"/>
    </location>
</feature>
<feature type="compositionally biased region" description="Basic and acidic residues" evidence="1">
    <location>
        <begin position="111"/>
        <end position="120"/>
    </location>
</feature>
<evidence type="ECO:0000256" key="1">
    <source>
        <dbReference type="SAM" id="MobiDB-lite"/>
    </source>
</evidence>
<proteinExistence type="predicted"/>
<feature type="compositionally biased region" description="Pro residues" evidence="1">
    <location>
        <begin position="75"/>
        <end position="85"/>
    </location>
</feature>
<dbReference type="AlphaFoldDB" id="A0A5N5KZT5"/>
<reference evidence="2 3" key="1">
    <citation type="submission" date="2019-06" db="EMBL/GenBank/DDBJ databases">
        <title>A chromosome-scale genome assembly of the striped catfish, Pangasianodon hypophthalmus.</title>
        <authorList>
            <person name="Wen M."/>
            <person name="Zahm M."/>
            <person name="Roques C."/>
            <person name="Cabau C."/>
            <person name="Klopp C."/>
            <person name="Donnadieu C."/>
            <person name="Jouanno E."/>
            <person name="Avarre J.-C."/>
            <person name="Campet M."/>
            <person name="Ha T.T.T."/>
            <person name="Dugue R."/>
            <person name="Lampietro C."/>
            <person name="Louis A."/>
            <person name="Herpin A."/>
            <person name="Echchiki A."/>
            <person name="Berthelot C."/>
            <person name="Parey E."/>
            <person name="Roest-Crollius H."/>
            <person name="Braasch I."/>
            <person name="Postlethwait J."/>
            <person name="Bobe J."/>
            <person name="Montfort J."/>
            <person name="Bouchez O."/>
            <person name="Begum T."/>
            <person name="Schartl M."/>
            <person name="Guiguen Y."/>
        </authorList>
    </citation>
    <scope>NUCLEOTIDE SEQUENCE [LARGE SCALE GENOMIC DNA]</scope>
    <source>
        <strain evidence="2 3">Indonesia</strain>
        <tissue evidence="2">Blood</tissue>
    </source>
</reference>
<dbReference type="Proteomes" id="UP000327468">
    <property type="component" value="Chromosome 21"/>
</dbReference>
<gene>
    <name evidence="2" type="ORF">PHYPO_G00124040</name>
</gene>
<feature type="compositionally biased region" description="Basic and acidic residues" evidence="1">
    <location>
        <begin position="24"/>
        <end position="43"/>
    </location>
</feature>
<dbReference type="EMBL" id="VFJC01000022">
    <property type="protein sequence ID" value="KAB5535977.1"/>
    <property type="molecule type" value="Genomic_DNA"/>
</dbReference>
<keyword evidence="3" id="KW-1185">Reference proteome</keyword>
<name>A0A5N5KZT5_PANHP</name>
<protein>
    <submittedName>
        <fullName evidence="2">Uncharacterized protein</fullName>
    </submittedName>
</protein>
<evidence type="ECO:0000313" key="2">
    <source>
        <dbReference type="EMBL" id="KAB5535977.1"/>
    </source>
</evidence>
<comment type="caution">
    <text evidence="2">The sequence shown here is derived from an EMBL/GenBank/DDBJ whole genome shotgun (WGS) entry which is preliminary data.</text>
</comment>
<sequence>MNLSINVSSKAHKRYSSVLPSSHSVDEVKEVHFTSGHEGKEDTAADSTDGVNGVGSSISCQPVSVRLQICPGEAPPTLNPLPVPPVEFTCGPPDQREHLTLLARSRGGASAEKKEAEKAESSLPYREPPSTRTP</sequence>